<dbReference type="CDD" id="cd07816">
    <property type="entry name" value="Bet_v1-like"/>
    <property type="match status" value="1"/>
</dbReference>
<dbReference type="Pfam" id="PF00407">
    <property type="entry name" value="Bet_v_1"/>
    <property type="match status" value="1"/>
</dbReference>
<evidence type="ECO:0000259" key="1">
    <source>
        <dbReference type="SMART" id="SM01037"/>
    </source>
</evidence>
<gene>
    <name evidence="2" type="ORF">V5N11_012525</name>
</gene>
<dbReference type="InterPro" id="IPR023393">
    <property type="entry name" value="START-like_dom_sf"/>
</dbReference>
<dbReference type="Gene3D" id="3.30.530.20">
    <property type="match status" value="1"/>
</dbReference>
<evidence type="ECO:0000313" key="3">
    <source>
        <dbReference type="Proteomes" id="UP001558713"/>
    </source>
</evidence>
<dbReference type="InterPro" id="IPR000916">
    <property type="entry name" value="Bet_v_I/MLP"/>
</dbReference>
<feature type="domain" description="Bet v I/Major latex protein" evidence="1">
    <location>
        <begin position="9"/>
        <end position="160"/>
    </location>
</feature>
<organism evidence="2 3">
    <name type="scientific">Cardamine amara subsp. amara</name>
    <dbReference type="NCBI Taxonomy" id="228776"/>
    <lineage>
        <taxon>Eukaryota</taxon>
        <taxon>Viridiplantae</taxon>
        <taxon>Streptophyta</taxon>
        <taxon>Embryophyta</taxon>
        <taxon>Tracheophyta</taxon>
        <taxon>Spermatophyta</taxon>
        <taxon>Magnoliopsida</taxon>
        <taxon>eudicotyledons</taxon>
        <taxon>Gunneridae</taxon>
        <taxon>Pentapetalae</taxon>
        <taxon>rosids</taxon>
        <taxon>malvids</taxon>
        <taxon>Brassicales</taxon>
        <taxon>Brassicaceae</taxon>
        <taxon>Cardamineae</taxon>
        <taxon>Cardamine</taxon>
    </lineage>
</organism>
<dbReference type="PANTHER" id="PTHR31907">
    <property type="entry name" value="MLP-LIKE PROTEIN 423"/>
    <property type="match status" value="1"/>
</dbReference>
<protein>
    <submittedName>
        <fullName evidence="2">MLP-like protein 31</fullName>
    </submittedName>
</protein>
<evidence type="ECO:0000313" key="2">
    <source>
        <dbReference type="EMBL" id="KAL1192347.1"/>
    </source>
</evidence>
<accession>A0ABD0ZCD4</accession>
<sequence length="165" mass="18366">MAHAMRQISLVGELEADVEIKASAKKFHQMLAGRPQDISKATPDNIQGCDLREGEFGKVGSILICNYVVDGQAKVAKERLEAVDQEKNLSAFRIIEGDLMKEFKSFLVTIQATQNQRGPGSVVKCHLKYERNDEKVAHPEKLLAVLVKSYKDMGEHGGNAFVRRL</sequence>
<dbReference type="Proteomes" id="UP001558713">
    <property type="component" value="Unassembled WGS sequence"/>
</dbReference>
<keyword evidence="3" id="KW-1185">Reference proteome</keyword>
<name>A0ABD0ZCD4_CARAN</name>
<reference evidence="2 3" key="1">
    <citation type="submission" date="2024-04" db="EMBL/GenBank/DDBJ databases">
        <title>Genome assembly C_amara_ONT_v2.</title>
        <authorList>
            <person name="Yant L."/>
            <person name="Moore C."/>
            <person name="Slenker M."/>
        </authorList>
    </citation>
    <scope>NUCLEOTIDE SEQUENCE [LARGE SCALE GENOMIC DNA]</scope>
    <source>
        <tissue evidence="2">Leaf</tissue>
    </source>
</reference>
<dbReference type="InterPro" id="IPR051761">
    <property type="entry name" value="MLP-like_ligand-binding"/>
</dbReference>
<dbReference type="AlphaFoldDB" id="A0ABD0ZCD4"/>
<dbReference type="SMART" id="SM01037">
    <property type="entry name" value="Bet_v_1"/>
    <property type="match status" value="1"/>
</dbReference>
<proteinExistence type="predicted"/>
<comment type="caution">
    <text evidence="2">The sequence shown here is derived from an EMBL/GenBank/DDBJ whole genome shotgun (WGS) entry which is preliminary data.</text>
</comment>
<dbReference type="SUPFAM" id="SSF55961">
    <property type="entry name" value="Bet v1-like"/>
    <property type="match status" value="1"/>
</dbReference>
<dbReference type="EMBL" id="JBANAX010000825">
    <property type="protein sequence ID" value="KAL1192347.1"/>
    <property type="molecule type" value="Genomic_DNA"/>
</dbReference>